<keyword evidence="4" id="KW-1185">Reference proteome</keyword>
<accession>A0ABY8IJY6</accession>
<feature type="region of interest" description="Disordered" evidence="1">
    <location>
        <begin position="55"/>
        <end position="87"/>
    </location>
</feature>
<dbReference type="Pfam" id="PF01476">
    <property type="entry name" value="LysM"/>
    <property type="match status" value="1"/>
</dbReference>
<gene>
    <name evidence="3" type="ORF">PR018_03940</name>
</gene>
<evidence type="ECO:0000313" key="4">
    <source>
        <dbReference type="Proteomes" id="UP000318939"/>
    </source>
</evidence>
<dbReference type="Gene3D" id="3.10.350.10">
    <property type="entry name" value="LysM domain"/>
    <property type="match status" value="1"/>
</dbReference>
<dbReference type="InterPro" id="IPR036779">
    <property type="entry name" value="LysM_dom_sf"/>
</dbReference>
<feature type="compositionally biased region" description="Low complexity" evidence="1">
    <location>
        <begin position="324"/>
        <end position="364"/>
    </location>
</feature>
<reference evidence="3" key="2">
    <citation type="journal article" date="2023" name="MicrobiologyOpen">
        <title>Genomics of the tumorigenes clade of the family Rhizobiaceae and description of Rhizobium rhododendri sp. nov.</title>
        <authorList>
            <person name="Kuzmanovic N."/>
            <person name="diCenzo G.C."/>
            <person name="Bunk B."/>
            <person name="Sproeer C."/>
            <person name="Fruehling A."/>
            <person name="Neumann-Schaal M."/>
            <person name="Overmann J."/>
            <person name="Smalla K."/>
        </authorList>
    </citation>
    <scope>NUCLEOTIDE SEQUENCE</scope>
    <source>
        <strain evidence="3">Rho-6.2</strain>
    </source>
</reference>
<dbReference type="InterPro" id="IPR052196">
    <property type="entry name" value="Bact_Kbp"/>
</dbReference>
<feature type="compositionally biased region" description="Low complexity" evidence="1">
    <location>
        <begin position="55"/>
        <end position="86"/>
    </location>
</feature>
<dbReference type="CDD" id="cd00118">
    <property type="entry name" value="LysM"/>
    <property type="match status" value="1"/>
</dbReference>
<feature type="compositionally biased region" description="Polar residues" evidence="1">
    <location>
        <begin position="271"/>
        <end position="287"/>
    </location>
</feature>
<feature type="region of interest" description="Disordered" evidence="1">
    <location>
        <begin position="267"/>
        <end position="287"/>
    </location>
</feature>
<dbReference type="PROSITE" id="PS51782">
    <property type="entry name" value="LYSM"/>
    <property type="match status" value="1"/>
</dbReference>
<dbReference type="SMART" id="SM00257">
    <property type="entry name" value="LysM"/>
    <property type="match status" value="1"/>
</dbReference>
<protein>
    <submittedName>
        <fullName evidence="3">LysM peptidoglycan-binding domain-containing protein</fullName>
    </submittedName>
</protein>
<dbReference type="EMBL" id="CP117267">
    <property type="protein sequence ID" value="WFS23677.1"/>
    <property type="molecule type" value="Genomic_DNA"/>
</dbReference>
<organism evidence="3 4">
    <name type="scientific">Rhizobium rhododendri</name>
    <dbReference type="NCBI Taxonomy" id="2506430"/>
    <lineage>
        <taxon>Bacteria</taxon>
        <taxon>Pseudomonadati</taxon>
        <taxon>Pseudomonadota</taxon>
        <taxon>Alphaproteobacteria</taxon>
        <taxon>Hyphomicrobiales</taxon>
        <taxon>Rhizobiaceae</taxon>
        <taxon>Rhizobium/Agrobacterium group</taxon>
        <taxon>Rhizobium</taxon>
    </lineage>
</organism>
<dbReference type="InterPro" id="IPR018392">
    <property type="entry name" value="LysM"/>
</dbReference>
<evidence type="ECO:0000256" key="1">
    <source>
        <dbReference type="SAM" id="MobiDB-lite"/>
    </source>
</evidence>
<reference evidence="3" key="1">
    <citation type="journal article" date="2019" name="Phytopathology">
        <title>A Novel Group of Rhizobium tumorigenes-Like Agrobacteria Associated with Crown Gall Disease of Rhododendron and Blueberry.</title>
        <authorList>
            <person name="Kuzmanovic N."/>
            <person name="Behrens P."/>
            <person name="Idczak E."/>
            <person name="Wagner S."/>
            <person name="Gotz M."/>
            <person name="Sproer C."/>
            <person name="Bunk B."/>
            <person name="Overmann J."/>
            <person name="Smalla K."/>
        </authorList>
    </citation>
    <scope>NUCLEOTIDE SEQUENCE</scope>
    <source>
        <strain evidence="3">Rho-6.2</strain>
    </source>
</reference>
<name>A0ABY8IJY6_9HYPH</name>
<dbReference type="PANTHER" id="PTHR34700:SF4">
    <property type="entry name" value="PHAGE-LIKE ELEMENT PBSX PROTEIN XKDP"/>
    <property type="match status" value="1"/>
</dbReference>
<proteinExistence type="predicted"/>
<dbReference type="Proteomes" id="UP000318939">
    <property type="component" value="Chromosome"/>
</dbReference>
<sequence length="687" mass="69910">MMKNRAGLLALLVLVIATILMVFFVLPRIGSDKKPIGDAINQASSQVGNIIADNTAKPADTPAKTADATPPAADGAAKSAAPATAPSPAPVDIAVMIGALKDKAATSLAELKALFADGKGPTEDVFDAAKTKTINSLQAIVDVAKPDNADPATATLIDKSHQGANKALAVIKALPENIADAVAAIDRARAVLLGDPTPLAQAPAAPIKPAFDVLRVEPDGSTVIAGRAAPGTKLDIIDGDKVINSTEVGPGGDFAAVLDSPLPAGDHEITLKSTGKDGTSVVSEETATVSIPKDGSSQLLAMVTKPGEASRIMTAPEAKQPRVTAPATKSAATPAPSAAPDALTSPATAQADPAATAADAGTPSATTDHAGLVISAVEVENDHLFVAGATRANLKVRAYADEKQIGESTAGGDGHFVIDGAMPLAVGDHKIRVDGLDANGKVIVRTAVNFNRPEGSQLTVAAQSPAAAAVNPAPAGALDEGQLGKLRSDLGRAFALLKGLFQGGQMPGNEQLAAARSGTEFALKGLRDFRPAIDASAALKQASSIASDGAGKALALLEPLPRDPVAVGAVIARLDQLISPLLKPAAGSVAAAPAPAAGTDTSGVKTYEQAPLAVNKNAVIIRQGDTLWQISRRTYGLGVRYTTIYLANEDKIHNPDRILPGQVFGLPKDALPNSEELHRQRMSGKHL</sequence>
<evidence type="ECO:0000313" key="3">
    <source>
        <dbReference type="EMBL" id="WFS23677.1"/>
    </source>
</evidence>
<dbReference type="RefSeq" id="WP_142829733.1">
    <property type="nucleotide sequence ID" value="NZ_CP117267.1"/>
</dbReference>
<evidence type="ECO:0000259" key="2">
    <source>
        <dbReference type="PROSITE" id="PS51782"/>
    </source>
</evidence>
<feature type="region of interest" description="Disordered" evidence="1">
    <location>
        <begin position="311"/>
        <end position="364"/>
    </location>
</feature>
<dbReference type="PANTHER" id="PTHR34700">
    <property type="entry name" value="POTASSIUM BINDING PROTEIN KBP"/>
    <property type="match status" value="1"/>
</dbReference>
<feature type="domain" description="LysM" evidence="2">
    <location>
        <begin position="617"/>
        <end position="666"/>
    </location>
</feature>